<feature type="domain" description="Aminotransferase class I/classII large" evidence="1">
    <location>
        <begin position="74"/>
        <end position="456"/>
    </location>
</feature>
<dbReference type="Gene3D" id="3.90.1150.10">
    <property type="entry name" value="Aspartate Aminotransferase, domain 1"/>
    <property type="match status" value="1"/>
</dbReference>
<dbReference type="KEGG" id="csol:105367459"/>
<dbReference type="SUPFAM" id="SSF53383">
    <property type="entry name" value="PLP-dependent transferases"/>
    <property type="match status" value="1"/>
</dbReference>
<dbReference type="InterPro" id="IPR004839">
    <property type="entry name" value="Aminotransferase_I/II_large"/>
</dbReference>
<dbReference type="GO" id="GO:0047536">
    <property type="term" value="F:2-aminoadipate transaminase activity"/>
    <property type="evidence" value="ECO:0007669"/>
    <property type="project" value="TreeGrafter"/>
</dbReference>
<protein>
    <submittedName>
        <fullName evidence="3">Uncharacterized protein YER152C-like</fullName>
    </submittedName>
</protein>
<dbReference type="CDD" id="cd00609">
    <property type="entry name" value="AAT_like"/>
    <property type="match status" value="1"/>
</dbReference>
<dbReference type="Proteomes" id="UP000695007">
    <property type="component" value="Unplaced"/>
</dbReference>
<dbReference type="GO" id="GO:0030170">
    <property type="term" value="F:pyridoxal phosphate binding"/>
    <property type="evidence" value="ECO:0007669"/>
    <property type="project" value="InterPro"/>
</dbReference>
<dbReference type="InterPro" id="IPR015421">
    <property type="entry name" value="PyrdxlP-dep_Trfase_major"/>
</dbReference>
<dbReference type="AlphaFoldDB" id="A0AAJ6YU71"/>
<reference evidence="3" key="1">
    <citation type="submission" date="2025-08" db="UniProtKB">
        <authorList>
            <consortium name="RefSeq"/>
        </authorList>
    </citation>
    <scope>IDENTIFICATION</scope>
</reference>
<dbReference type="Pfam" id="PF00155">
    <property type="entry name" value="Aminotran_1_2"/>
    <property type="match status" value="1"/>
</dbReference>
<dbReference type="RefSeq" id="XP_011504480.1">
    <property type="nucleotide sequence ID" value="XM_011506178.1"/>
</dbReference>
<evidence type="ECO:0000313" key="3">
    <source>
        <dbReference type="RefSeq" id="XP_011504480.1"/>
    </source>
</evidence>
<evidence type="ECO:0000259" key="1">
    <source>
        <dbReference type="Pfam" id="PF00155"/>
    </source>
</evidence>
<accession>A0AAJ6YU71</accession>
<proteinExistence type="predicted"/>
<dbReference type="PANTHER" id="PTHR42858:SF1">
    <property type="entry name" value="LD15494P"/>
    <property type="match status" value="1"/>
</dbReference>
<dbReference type="InterPro" id="IPR015424">
    <property type="entry name" value="PyrdxlP-dep_Trfase"/>
</dbReference>
<dbReference type="GeneID" id="105367459"/>
<sequence length="475" mass="53736">MARCGKFVTRLLRKEPARSCNLKFCARRCATLCSKSILKKERRVAARSMTTGIEDPYLRHLFDGDTALNVYSKNVVNLSVGAPGPDLLKHCSSLLAKATKHRLEEEDKEDKYYLFQYGITAGLWECREELAKFLTRRYGDPVARENLILTCGATHGIQLILTSVIAPDGVIFVDEVTYMIALDTFKQFPLIRVISVPMKNDIVDLDAFEQLIKIEKNTKYTVGKEKIFWAMYYTVPIFHNPTGMSISPEMSKRLVKMARENSFAVICDDVYNLLHYEDKYPPHRLFNYDDPNNPDYTGGNIISNGSFSKILSPAIRVGWIECGSKVAKILKGSGILKSGGAVNHYVSGLIASLLHLKLEDEYLDKLIKIYKERMNTLCDTLDKNLPANCSYRHPEGGYFVWIKLPEGLDTIPFMKWCQEVHKVMAIPGARFSNHGESKNCIRVSIAFHSAETIRDASIVLCKAITEYMKKISGKN</sequence>
<name>A0AAJ6YU71_9HYME</name>
<dbReference type="Gene3D" id="3.40.640.10">
    <property type="entry name" value="Type I PLP-dependent aspartate aminotransferase-like (Major domain)"/>
    <property type="match status" value="1"/>
</dbReference>
<gene>
    <name evidence="3" type="primary">LOC105367459</name>
</gene>
<keyword evidence="2" id="KW-1185">Reference proteome</keyword>
<evidence type="ECO:0000313" key="2">
    <source>
        <dbReference type="Proteomes" id="UP000695007"/>
    </source>
</evidence>
<dbReference type="PANTHER" id="PTHR42858">
    <property type="entry name" value="AMINOTRANSFERASE"/>
    <property type="match status" value="1"/>
</dbReference>
<organism evidence="2 3">
    <name type="scientific">Ceratosolen solmsi marchali</name>
    <dbReference type="NCBI Taxonomy" id="326594"/>
    <lineage>
        <taxon>Eukaryota</taxon>
        <taxon>Metazoa</taxon>
        <taxon>Ecdysozoa</taxon>
        <taxon>Arthropoda</taxon>
        <taxon>Hexapoda</taxon>
        <taxon>Insecta</taxon>
        <taxon>Pterygota</taxon>
        <taxon>Neoptera</taxon>
        <taxon>Endopterygota</taxon>
        <taxon>Hymenoptera</taxon>
        <taxon>Apocrita</taxon>
        <taxon>Proctotrupomorpha</taxon>
        <taxon>Chalcidoidea</taxon>
        <taxon>Agaonidae</taxon>
        <taxon>Agaoninae</taxon>
        <taxon>Ceratosolen</taxon>
    </lineage>
</organism>
<dbReference type="InterPro" id="IPR015422">
    <property type="entry name" value="PyrdxlP-dep_Trfase_small"/>
</dbReference>